<accession>A0A849C910</accession>
<protein>
    <submittedName>
        <fullName evidence="1">Mce family protein</fullName>
    </submittedName>
</protein>
<dbReference type="AlphaFoldDB" id="A0A849C910"/>
<evidence type="ECO:0000313" key="1">
    <source>
        <dbReference type="EMBL" id="NNH72775.1"/>
    </source>
</evidence>
<dbReference type="EMBL" id="JABELX010000008">
    <property type="protein sequence ID" value="NNH72775.1"/>
    <property type="molecule type" value="Genomic_DNA"/>
</dbReference>
<proteinExistence type="predicted"/>
<gene>
    <name evidence="1" type="ORF">HLB23_23405</name>
</gene>
<comment type="caution">
    <text evidence="1">The sequence shown here is derived from an EMBL/GenBank/DDBJ whole genome shotgun (WGS) entry which is preliminary data.</text>
</comment>
<dbReference type="Proteomes" id="UP000586827">
    <property type="component" value="Unassembled WGS sequence"/>
</dbReference>
<reference evidence="1 2" key="1">
    <citation type="submission" date="2020-05" db="EMBL/GenBank/DDBJ databases">
        <title>MicrobeNet Type strains.</title>
        <authorList>
            <person name="Nicholson A.C."/>
        </authorList>
    </citation>
    <scope>NUCLEOTIDE SEQUENCE [LARGE SCALE GENOMIC DNA]</scope>
    <source>
        <strain evidence="1 2">JCM 3224</strain>
    </source>
</reference>
<sequence>MRTSGIGDGVVPGAEVRLTGVTVGTIASVDSPQRGQQLVTLSLRPSKLHGLTDSFDIDYAPSNLFGISSIVLKRRSGGNLLHDSAIVDLTATGRVTDVTMGNLLRGLSATATDILTPRLTELLTKAGADLAAFTPIIQALISVSRAVADSQRFPSSFLIEQYGAFFDGVAKFSDGTIKLIYEVYGIDVLRTDRAHFDVGVGLVTDQLFPYVANLGWTAQKYLSGYTDTFGTLLNQLALMVPAPGRSATNLTELLDRWNRTFTDTPTGPELNLAITLRGVPGLAVPLLGGRPLPTGGR</sequence>
<evidence type="ECO:0000313" key="2">
    <source>
        <dbReference type="Proteomes" id="UP000586827"/>
    </source>
</evidence>
<keyword evidence="2" id="KW-1185">Reference proteome</keyword>
<organism evidence="1 2">
    <name type="scientific">Nocardia uniformis</name>
    <dbReference type="NCBI Taxonomy" id="53432"/>
    <lineage>
        <taxon>Bacteria</taxon>
        <taxon>Bacillati</taxon>
        <taxon>Actinomycetota</taxon>
        <taxon>Actinomycetes</taxon>
        <taxon>Mycobacteriales</taxon>
        <taxon>Nocardiaceae</taxon>
        <taxon>Nocardia</taxon>
    </lineage>
</organism>
<name>A0A849C910_9NOCA</name>